<dbReference type="PROSITE" id="PS51318">
    <property type="entry name" value="TAT"/>
    <property type="match status" value="1"/>
</dbReference>
<evidence type="ECO:0000256" key="2">
    <source>
        <dbReference type="ARBA" id="ARBA00035010"/>
    </source>
</evidence>
<sequence>MDNSSLSRRGALAAAVGSAVTLAVPVAAHARPAVTDSAALGTINDLLKSLPEGESLRLVIEDEKASPPEKGSPGKRPKLGDSYSTHGWDTVSAIRLTDVNRAIANAKVSPRKWTAKAESGVFKTRITAVGGFGVWATATGGSAEILCMEIPFDAALTVDRGDGKPRSVKITGGVATINLRLKYIAQDGSDKRNALMVSTEPLDKTTPAVTVEDVDYSDPAKDSQTTAWLLELLGNWFNQNLDQFKHVFATVSLGEDVTGDLSWLKPTATGYAYHDSTTLDGAVLGVLCMTENRDPVDIGADQLLDAGAIVPGQRAGLNISADRLMNKMLIPGLCAEYNTDPSSFTYHQETVTADKLNMGAISFAGSTYHPEITYFRADASGGSLNLTISVNVDVSPGVTVQFDTDYSLTPVLAAKDGKQYLTYQAKQVHTQSSSTVAWWVTFTEEMAGLIVGIIFAGVGAMASMAERVGTVAVIGLVTEAVLTVLEKIPEFIAGDIPDGLPSIDNLVEKTTSCLEWADAGEFQVQQVALNGALQLSGTCFG</sequence>
<evidence type="ECO:0000313" key="6">
    <source>
        <dbReference type="Proteomes" id="UP000067448"/>
    </source>
</evidence>
<name>A0A100JPK6_STRSC</name>
<dbReference type="EMBL" id="BCMM01000016">
    <property type="protein sequence ID" value="GAQ63334.1"/>
    <property type="molecule type" value="Genomic_DNA"/>
</dbReference>
<protein>
    <submittedName>
        <fullName evidence="5">Clostridium P-47 protein</fullName>
    </submittedName>
</protein>
<dbReference type="InterPro" id="IPR006311">
    <property type="entry name" value="TAT_signal"/>
</dbReference>
<reference evidence="6" key="1">
    <citation type="submission" date="2015-11" db="EMBL/GenBank/DDBJ databases">
        <authorList>
            <consortium name="Cross-ministerial Strategic Innovation Promotion Program (SIP) consortium"/>
            <person name="Tomihama T."/>
            <person name="Ikenaga M."/>
            <person name="Sakai M."/>
            <person name="Okubo T."/>
            <person name="Ikeda S."/>
        </authorList>
    </citation>
    <scope>NUCLEOTIDE SEQUENCE [LARGE SCALE GENOMIC DNA]</scope>
    <source>
        <strain evidence="6">S58</strain>
    </source>
</reference>
<accession>A0A100JPK6</accession>
<dbReference type="Pfam" id="PF06597">
    <property type="entry name" value="Clostridium_P47"/>
    <property type="match status" value="1"/>
</dbReference>
<dbReference type="RefSeq" id="WP_059080961.1">
    <property type="nucleotide sequence ID" value="NZ_BCMM01000016.1"/>
</dbReference>
<dbReference type="AlphaFoldDB" id="A0A100JPK6"/>
<feature type="domain" description="Protein OrfX2/OrfX3/P47" evidence="4">
    <location>
        <begin position="85"/>
        <end position="537"/>
    </location>
</feature>
<dbReference type="InterPro" id="IPR010567">
    <property type="entry name" value="OrfX2/OrfX3/P47"/>
</dbReference>
<dbReference type="OrthoDB" id="6780533at2"/>
<evidence type="ECO:0000256" key="3">
    <source>
        <dbReference type="SAM" id="MobiDB-lite"/>
    </source>
</evidence>
<keyword evidence="1" id="KW-0843">Virulence</keyword>
<evidence type="ECO:0000259" key="4">
    <source>
        <dbReference type="Pfam" id="PF06597"/>
    </source>
</evidence>
<organism evidence="5 6">
    <name type="scientific">Streptomyces scabiei</name>
    <dbReference type="NCBI Taxonomy" id="1930"/>
    <lineage>
        <taxon>Bacteria</taxon>
        <taxon>Bacillati</taxon>
        <taxon>Actinomycetota</taxon>
        <taxon>Actinomycetes</taxon>
        <taxon>Kitasatosporales</taxon>
        <taxon>Streptomycetaceae</taxon>
        <taxon>Streptomyces</taxon>
    </lineage>
</organism>
<gene>
    <name evidence="5" type="ORF">SsS58_03712</name>
</gene>
<proteinExistence type="inferred from homology"/>
<feature type="region of interest" description="Disordered" evidence="3">
    <location>
        <begin position="61"/>
        <end position="83"/>
    </location>
</feature>
<evidence type="ECO:0000313" key="5">
    <source>
        <dbReference type="EMBL" id="GAQ63334.1"/>
    </source>
</evidence>
<reference evidence="6" key="3">
    <citation type="submission" date="2016-02" db="EMBL/GenBank/DDBJ databases">
        <title>Draft genome of pathogenic Streptomyces sp. in Japan.</title>
        <authorList>
            <person name="Tomihama T."/>
            <person name="Ikenaga M."/>
            <person name="Sakai M."/>
            <person name="Okubo T."/>
            <person name="Ikeda S."/>
        </authorList>
    </citation>
    <scope>NUCLEOTIDE SEQUENCE [LARGE SCALE GENOMIC DNA]</scope>
    <source>
        <strain evidence="6">S58</strain>
    </source>
</reference>
<comment type="caution">
    <text evidence="5">The sequence shown here is derived from an EMBL/GenBank/DDBJ whole genome shotgun (WGS) entry which is preliminary data.</text>
</comment>
<reference evidence="5 6" key="2">
    <citation type="journal article" date="2016" name="Genome Announc.">
        <title>Draft Genome Sequences of Streptomyces scabiei S58, Streptomyces turgidiscabies T45, and Streptomyces acidiscabies a10, the Pathogens of Potato Common Scab, Isolated in Japan.</title>
        <authorList>
            <person name="Tomihama T."/>
            <person name="Nishi Y."/>
            <person name="Sakai M."/>
            <person name="Ikenaga M."/>
            <person name="Okubo T."/>
            <person name="Ikeda S."/>
        </authorList>
    </citation>
    <scope>NUCLEOTIDE SEQUENCE [LARGE SCALE GENOMIC DNA]</scope>
    <source>
        <strain evidence="5 6">S58</strain>
    </source>
</reference>
<dbReference type="Proteomes" id="UP000067448">
    <property type="component" value="Unassembled WGS sequence"/>
</dbReference>
<evidence type="ECO:0000256" key="1">
    <source>
        <dbReference type="ARBA" id="ARBA00023026"/>
    </source>
</evidence>
<comment type="similarity">
    <text evidence="2">Belongs to the TULIP P47 family.</text>
</comment>